<dbReference type="Proteomes" id="UP000252139">
    <property type="component" value="Unassembled WGS sequence"/>
</dbReference>
<comment type="caution">
    <text evidence="1">The sequence shown here is derived from an EMBL/GenBank/DDBJ whole genome shotgun (WGS) entry which is preliminary data.</text>
</comment>
<sequence length="193" mass="21867">MLHLVSLRKQNGYCPGRHFSDWNVCEPPSLGLIRNSTEYTDSDGLCILELPPPSVVDQCLFSELDHFIRSTIPSPPWNLVLLTIQWLTQRLQPATLITPNWPSAPWFPLALRLTQQPPLLLRQEDLVSEDDHHLIKKNPPDLQSTHGHKLSMLATYSNSILPLLSAEDQQAIKRSEPYVAFLKAPKTKTILPP</sequence>
<name>A0A367JPF2_RHIAZ</name>
<accession>A0A367JPF2</accession>
<dbReference type="AlphaFoldDB" id="A0A367JPF2"/>
<reference evidence="1 2" key="1">
    <citation type="journal article" date="2018" name="G3 (Bethesda)">
        <title>Phylogenetic and Phylogenomic Definition of Rhizopus Species.</title>
        <authorList>
            <person name="Gryganskyi A.P."/>
            <person name="Golan J."/>
            <person name="Dolatabadi S."/>
            <person name="Mondo S."/>
            <person name="Robb S."/>
            <person name="Idnurm A."/>
            <person name="Muszewska A."/>
            <person name="Steczkiewicz K."/>
            <person name="Masonjones S."/>
            <person name="Liao H.L."/>
            <person name="Gajdeczka M.T."/>
            <person name="Anike F."/>
            <person name="Vuek A."/>
            <person name="Anishchenko I.M."/>
            <person name="Voigt K."/>
            <person name="de Hoog G.S."/>
            <person name="Smith M.E."/>
            <person name="Heitman J."/>
            <person name="Vilgalys R."/>
            <person name="Stajich J.E."/>
        </authorList>
    </citation>
    <scope>NUCLEOTIDE SEQUENCE [LARGE SCALE GENOMIC DNA]</scope>
    <source>
        <strain evidence="1 2">CBS 357.93</strain>
    </source>
</reference>
<gene>
    <name evidence="1" type="ORF">CU097_011182</name>
</gene>
<dbReference type="EMBL" id="PJQL01000916">
    <property type="protein sequence ID" value="RCH91817.1"/>
    <property type="molecule type" value="Genomic_DNA"/>
</dbReference>
<protein>
    <submittedName>
        <fullName evidence="1">Uncharacterized protein</fullName>
    </submittedName>
</protein>
<dbReference type="STRING" id="86630.A0A367JPF2"/>
<organism evidence="1 2">
    <name type="scientific">Rhizopus azygosporus</name>
    <name type="common">Rhizopus microsporus var. azygosporus</name>
    <dbReference type="NCBI Taxonomy" id="86630"/>
    <lineage>
        <taxon>Eukaryota</taxon>
        <taxon>Fungi</taxon>
        <taxon>Fungi incertae sedis</taxon>
        <taxon>Mucoromycota</taxon>
        <taxon>Mucoromycotina</taxon>
        <taxon>Mucoromycetes</taxon>
        <taxon>Mucorales</taxon>
        <taxon>Mucorineae</taxon>
        <taxon>Rhizopodaceae</taxon>
        <taxon>Rhizopus</taxon>
    </lineage>
</organism>
<dbReference type="OrthoDB" id="2897838at2759"/>
<evidence type="ECO:0000313" key="2">
    <source>
        <dbReference type="Proteomes" id="UP000252139"/>
    </source>
</evidence>
<proteinExistence type="predicted"/>
<keyword evidence="2" id="KW-1185">Reference proteome</keyword>
<evidence type="ECO:0000313" key="1">
    <source>
        <dbReference type="EMBL" id="RCH91817.1"/>
    </source>
</evidence>